<accession>A0A9D1RDU9</accession>
<dbReference type="SUPFAM" id="SSF53697">
    <property type="entry name" value="SIS domain"/>
    <property type="match status" value="1"/>
</dbReference>
<name>A0A9D1RDU9_9FIRM</name>
<evidence type="ECO:0000259" key="10">
    <source>
        <dbReference type="PROSITE" id="PS51278"/>
    </source>
</evidence>
<proteinExistence type="predicted"/>
<dbReference type="EMBL" id="DXGE01000032">
    <property type="protein sequence ID" value="HIW86298.1"/>
    <property type="molecule type" value="Genomic_DNA"/>
</dbReference>
<comment type="caution">
    <text evidence="12">The sequence shown here is derived from an EMBL/GenBank/DDBJ whole genome shotgun (WGS) entry which is preliminary data.</text>
</comment>
<dbReference type="PROSITE" id="PS51464">
    <property type="entry name" value="SIS"/>
    <property type="match status" value="2"/>
</dbReference>
<evidence type="ECO:0000256" key="4">
    <source>
        <dbReference type="ARBA" id="ARBA00016090"/>
    </source>
</evidence>
<dbReference type="CDD" id="cd00714">
    <property type="entry name" value="GFAT"/>
    <property type="match status" value="1"/>
</dbReference>
<evidence type="ECO:0000259" key="11">
    <source>
        <dbReference type="PROSITE" id="PS51464"/>
    </source>
</evidence>
<dbReference type="InterPro" id="IPR001347">
    <property type="entry name" value="SIS_dom"/>
</dbReference>
<reference evidence="12" key="2">
    <citation type="submission" date="2021-04" db="EMBL/GenBank/DDBJ databases">
        <authorList>
            <person name="Gilroy R."/>
        </authorList>
    </citation>
    <scope>NUCLEOTIDE SEQUENCE</scope>
    <source>
        <strain evidence="12">421</strain>
    </source>
</reference>
<keyword evidence="5" id="KW-0963">Cytoplasm</keyword>
<dbReference type="Gene3D" id="3.60.20.10">
    <property type="entry name" value="Glutamine Phosphoribosylpyrophosphate, subunit 1, domain 1"/>
    <property type="match status" value="1"/>
</dbReference>
<evidence type="ECO:0000256" key="7">
    <source>
        <dbReference type="ARBA" id="ARBA00022679"/>
    </source>
</evidence>
<dbReference type="GO" id="GO:0006487">
    <property type="term" value="P:protein N-linked glycosylation"/>
    <property type="evidence" value="ECO:0007669"/>
    <property type="project" value="TreeGrafter"/>
</dbReference>
<dbReference type="InterPro" id="IPR017932">
    <property type="entry name" value="GATase_2_dom"/>
</dbReference>
<dbReference type="Pfam" id="PF01380">
    <property type="entry name" value="SIS"/>
    <property type="match status" value="2"/>
</dbReference>
<dbReference type="CDD" id="cd05009">
    <property type="entry name" value="SIS_GlmS_GlmD_2"/>
    <property type="match status" value="1"/>
</dbReference>
<dbReference type="GO" id="GO:0006002">
    <property type="term" value="P:fructose 6-phosphate metabolic process"/>
    <property type="evidence" value="ECO:0007669"/>
    <property type="project" value="TreeGrafter"/>
</dbReference>
<dbReference type="InterPro" id="IPR035466">
    <property type="entry name" value="GlmS/AgaS_SIS"/>
</dbReference>
<dbReference type="Proteomes" id="UP000824205">
    <property type="component" value="Unassembled WGS sequence"/>
</dbReference>
<evidence type="ECO:0000256" key="2">
    <source>
        <dbReference type="ARBA" id="ARBA00004496"/>
    </source>
</evidence>
<evidence type="ECO:0000256" key="3">
    <source>
        <dbReference type="ARBA" id="ARBA00012916"/>
    </source>
</evidence>
<reference evidence="12" key="1">
    <citation type="journal article" date="2021" name="PeerJ">
        <title>Extensive microbial diversity within the chicken gut microbiome revealed by metagenomics and culture.</title>
        <authorList>
            <person name="Gilroy R."/>
            <person name="Ravi A."/>
            <person name="Getino M."/>
            <person name="Pursley I."/>
            <person name="Horton D.L."/>
            <person name="Alikhan N.F."/>
            <person name="Baker D."/>
            <person name="Gharbi K."/>
            <person name="Hall N."/>
            <person name="Watson M."/>
            <person name="Adriaenssens E.M."/>
            <person name="Foster-Nyarko E."/>
            <person name="Jarju S."/>
            <person name="Secka A."/>
            <person name="Antonio M."/>
            <person name="Oren A."/>
            <person name="Chaudhuri R.R."/>
            <person name="La Ragione R."/>
            <person name="Hildebrand F."/>
            <person name="Pallen M.J."/>
        </authorList>
    </citation>
    <scope>NUCLEOTIDE SEQUENCE</scope>
    <source>
        <strain evidence="12">421</strain>
    </source>
</reference>
<evidence type="ECO:0000256" key="8">
    <source>
        <dbReference type="ARBA" id="ARBA00022737"/>
    </source>
</evidence>
<keyword evidence="6 12" id="KW-0032">Aminotransferase</keyword>
<evidence type="ECO:0000256" key="1">
    <source>
        <dbReference type="ARBA" id="ARBA00001031"/>
    </source>
</evidence>
<dbReference type="InterPro" id="IPR029055">
    <property type="entry name" value="Ntn_hydrolases_N"/>
</dbReference>
<keyword evidence="8" id="KW-0677">Repeat</keyword>
<evidence type="ECO:0000313" key="13">
    <source>
        <dbReference type="Proteomes" id="UP000824205"/>
    </source>
</evidence>
<evidence type="ECO:0000256" key="6">
    <source>
        <dbReference type="ARBA" id="ARBA00022576"/>
    </source>
</evidence>
<dbReference type="InterPro" id="IPR005855">
    <property type="entry name" value="GFAT"/>
</dbReference>
<feature type="domain" description="SIS" evidence="11">
    <location>
        <begin position="454"/>
        <end position="595"/>
    </location>
</feature>
<feature type="domain" description="Glutamine amidotransferase type-2" evidence="10">
    <location>
        <begin position="2"/>
        <end position="215"/>
    </location>
</feature>
<dbReference type="GO" id="GO:0005737">
    <property type="term" value="C:cytoplasm"/>
    <property type="evidence" value="ECO:0007669"/>
    <property type="project" value="UniProtKB-SubCell"/>
</dbReference>
<protein>
    <recommendedName>
        <fullName evidence="4">Glutamine--fructose-6-phosphate aminotransferase [isomerizing]</fullName>
        <ecNumber evidence="3">2.6.1.16</ecNumber>
    </recommendedName>
</protein>
<dbReference type="NCBIfam" id="TIGR01135">
    <property type="entry name" value="glmS"/>
    <property type="match status" value="1"/>
</dbReference>
<evidence type="ECO:0000313" key="12">
    <source>
        <dbReference type="EMBL" id="HIW86298.1"/>
    </source>
</evidence>
<evidence type="ECO:0000256" key="9">
    <source>
        <dbReference type="ARBA" id="ARBA00022962"/>
    </source>
</evidence>
<organism evidence="12 13">
    <name type="scientific">Candidatus Eubacterium faecipullorum</name>
    <dbReference type="NCBI Taxonomy" id="2838571"/>
    <lineage>
        <taxon>Bacteria</taxon>
        <taxon>Bacillati</taxon>
        <taxon>Bacillota</taxon>
        <taxon>Clostridia</taxon>
        <taxon>Eubacteriales</taxon>
        <taxon>Eubacteriaceae</taxon>
        <taxon>Eubacterium</taxon>
    </lineage>
</organism>
<dbReference type="GO" id="GO:0097367">
    <property type="term" value="F:carbohydrate derivative binding"/>
    <property type="evidence" value="ECO:0007669"/>
    <property type="project" value="InterPro"/>
</dbReference>
<dbReference type="CDD" id="cd05008">
    <property type="entry name" value="SIS_GlmS_GlmD_1"/>
    <property type="match status" value="1"/>
</dbReference>
<dbReference type="PROSITE" id="PS51278">
    <property type="entry name" value="GATASE_TYPE_2"/>
    <property type="match status" value="1"/>
</dbReference>
<dbReference type="Gene3D" id="3.40.50.10490">
    <property type="entry name" value="Glucose-6-phosphate isomerase like protein, domain 1"/>
    <property type="match status" value="2"/>
</dbReference>
<dbReference type="EC" id="2.6.1.16" evidence="3"/>
<dbReference type="InterPro" id="IPR035490">
    <property type="entry name" value="GlmS/FrlB_SIS"/>
</dbReference>
<comment type="subcellular location">
    <subcellularLocation>
        <location evidence="2">Cytoplasm</location>
    </subcellularLocation>
</comment>
<evidence type="ECO:0000256" key="5">
    <source>
        <dbReference type="ARBA" id="ARBA00022490"/>
    </source>
</evidence>
<keyword evidence="9" id="KW-0315">Glutamine amidotransferase</keyword>
<dbReference type="InterPro" id="IPR047084">
    <property type="entry name" value="GFAT_N"/>
</dbReference>
<dbReference type="FunFam" id="3.40.50.10490:FF:000001">
    <property type="entry name" value="Glutamine--fructose-6-phosphate aminotransferase [isomerizing]"/>
    <property type="match status" value="1"/>
</dbReference>
<dbReference type="Pfam" id="PF13522">
    <property type="entry name" value="GATase_6"/>
    <property type="match status" value="1"/>
</dbReference>
<dbReference type="NCBIfam" id="NF001484">
    <property type="entry name" value="PRK00331.1"/>
    <property type="match status" value="1"/>
</dbReference>
<dbReference type="PANTHER" id="PTHR10937:SF0">
    <property type="entry name" value="GLUTAMINE--FRUCTOSE-6-PHOSPHATE TRANSAMINASE (ISOMERIZING)"/>
    <property type="match status" value="1"/>
</dbReference>
<comment type="catalytic activity">
    <reaction evidence="1">
        <text>D-fructose 6-phosphate + L-glutamine = D-glucosamine 6-phosphate + L-glutamate</text>
        <dbReference type="Rhea" id="RHEA:13237"/>
        <dbReference type="ChEBI" id="CHEBI:29985"/>
        <dbReference type="ChEBI" id="CHEBI:58359"/>
        <dbReference type="ChEBI" id="CHEBI:58725"/>
        <dbReference type="ChEBI" id="CHEBI:61527"/>
        <dbReference type="EC" id="2.6.1.16"/>
    </reaction>
</comment>
<dbReference type="FunFam" id="3.60.20.10:FF:000006">
    <property type="entry name" value="Glutamine--fructose-6-phosphate aminotransferase [isomerizing]"/>
    <property type="match status" value="1"/>
</dbReference>
<dbReference type="PANTHER" id="PTHR10937">
    <property type="entry name" value="GLUCOSAMINE--FRUCTOSE-6-PHOSPHATE AMINOTRANSFERASE, ISOMERIZING"/>
    <property type="match status" value="1"/>
</dbReference>
<dbReference type="InterPro" id="IPR046348">
    <property type="entry name" value="SIS_dom_sf"/>
</dbReference>
<dbReference type="GO" id="GO:0004360">
    <property type="term" value="F:glutamine-fructose-6-phosphate transaminase (isomerizing) activity"/>
    <property type="evidence" value="ECO:0007669"/>
    <property type="project" value="UniProtKB-EC"/>
</dbReference>
<dbReference type="AlphaFoldDB" id="A0A9D1RDU9"/>
<dbReference type="SUPFAM" id="SSF56235">
    <property type="entry name" value="N-terminal nucleophile aminohydrolases (Ntn hydrolases)"/>
    <property type="match status" value="1"/>
</dbReference>
<dbReference type="GO" id="GO:0006047">
    <property type="term" value="P:UDP-N-acetylglucosamine metabolic process"/>
    <property type="evidence" value="ECO:0007669"/>
    <property type="project" value="TreeGrafter"/>
</dbReference>
<keyword evidence="7 12" id="KW-0808">Transferase</keyword>
<gene>
    <name evidence="12" type="primary">glmS</name>
    <name evidence="12" type="ORF">IAA48_07375</name>
</gene>
<feature type="domain" description="SIS" evidence="11">
    <location>
        <begin position="282"/>
        <end position="421"/>
    </location>
</feature>
<sequence>MCGIIGYIGKSEATGILIKGLKGLEYRGYDSGGIGVLNEEGLSIVKAAGEIKNLENKLKNIKLSGTLGIGHTRWATHGAANETNAHPQASRSFAVVHNGIIENYAELKESLIMIGFTFESDTDTEVIPKLLELNYTGNALEAIQKTLPLLKGSYALGIVCKNDPDTLYCAKNGSPLIIGTGSGENYISSDLNPLLGHISGAIHLEDGETARITAGEVTVFGRDFAPVEKTAQKIEEKHTAAGKDGFKHYMIKEIFEQPAAVAATLAGITGKDGVEFDGFPLTDEEIAALSRIYLIGCGSAYHVALMAKYAFEKIAKTPCFAEYAGEFRYQSPVLDQNCLVVIISQSGETADSLAALKTAREHGARTISIVNAPHSSIAKMSEYSIITPAGQEIAVATTKAFTCQAITLDMLCIYLALKRGACSAEFVRIAVNASRLLPEKIEEQLKNEQKIKALAARISKERRCFFLGRNADYAAALEGALKLKEISYIDCAAYPASELKHGTISLIEEGTVCFGLISNAKIMQKTVSNMQEVISRGANVTLFAPQSLEKELGGFEDIITFPDAIPLLAPLPEVIAMQLLAYYTAKEKGLPIDKPRNLAKSVTVE</sequence>